<organism evidence="1 2">
    <name type="scientific">Actinoplanes couchii</name>
    <dbReference type="NCBI Taxonomy" id="403638"/>
    <lineage>
        <taxon>Bacteria</taxon>
        <taxon>Bacillati</taxon>
        <taxon>Actinomycetota</taxon>
        <taxon>Actinomycetes</taxon>
        <taxon>Micromonosporales</taxon>
        <taxon>Micromonosporaceae</taxon>
        <taxon>Actinoplanes</taxon>
    </lineage>
</organism>
<proteinExistence type="predicted"/>
<dbReference type="RefSeq" id="WP_275415962.1">
    <property type="nucleotide sequence ID" value="NZ_BAAAQE010000105.1"/>
</dbReference>
<evidence type="ECO:0000313" key="2">
    <source>
        <dbReference type="Proteomes" id="UP000612282"/>
    </source>
</evidence>
<dbReference type="Proteomes" id="UP000612282">
    <property type="component" value="Unassembled WGS sequence"/>
</dbReference>
<keyword evidence="2" id="KW-1185">Reference proteome</keyword>
<accession>A0ABQ3XNX1</accession>
<evidence type="ECO:0000313" key="1">
    <source>
        <dbReference type="EMBL" id="GID60186.1"/>
    </source>
</evidence>
<name>A0ABQ3XNX1_9ACTN</name>
<sequence length="44" mass="4998">MTQHEVFEHRDKLPVDGLLLVLYYPDETGDNAEKLRLLVSLAAS</sequence>
<reference evidence="1 2" key="1">
    <citation type="submission" date="2021-01" db="EMBL/GenBank/DDBJ databases">
        <title>Whole genome shotgun sequence of Actinoplanes couchii NBRC 106145.</title>
        <authorList>
            <person name="Komaki H."/>
            <person name="Tamura T."/>
        </authorList>
    </citation>
    <scope>NUCLEOTIDE SEQUENCE [LARGE SCALE GENOMIC DNA]</scope>
    <source>
        <strain evidence="1 2">NBRC 106145</strain>
    </source>
</reference>
<dbReference type="EMBL" id="BOMG01000105">
    <property type="protein sequence ID" value="GID60186.1"/>
    <property type="molecule type" value="Genomic_DNA"/>
</dbReference>
<protein>
    <submittedName>
        <fullName evidence="1">Uncharacterized protein</fullName>
    </submittedName>
</protein>
<gene>
    <name evidence="1" type="ORF">Aco03nite_085900</name>
</gene>
<comment type="caution">
    <text evidence="1">The sequence shown here is derived from an EMBL/GenBank/DDBJ whole genome shotgun (WGS) entry which is preliminary data.</text>
</comment>